<evidence type="ECO:0000313" key="5">
    <source>
        <dbReference type="Proteomes" id="UP001066276"/>
    </source>
</evidence>
<reference evidence="4" key="1">
    <citation type="journal article" date="2022" name="bioRxiv">
        <title>Sequencing and chromosome-scale assembly of the giantPleurodeles waltlgenome.</title>
        <authorList>
            <person name="Brown T."/>
            <person name="Elewa A."/>
            <person name="Iarovenko S."/>
            <person name="Subramanian E."/>
            <person name="Araus A.J."/>
            <person name="Petzold A."/>
            <person name="Susuki M."/>
            <person name="Suzuki K.-i.T."/>
            <person name="Hayashi T."/>
            <person name="Toyoda A."/>
            <person name="Oliveira C."/>
            <person name="Osipova E."/>
            <person name="Leigh N.D."/>
            <person name="Simon A."/>
            <person name="Yun M.H."/>
        </authorList>
    </citation>
    <scope>NUCLEOTIDE SEQUENCE</scope>
    <source>
        <strain evidence="4">20211129_DDA</strain>
        <tissue evidence="4">Liver</tissue>
    </source>
</reference>
<accession>A0AAV7LTW6</accession>
<dbReference type="InterPro" id="IPR036322">
    <property type="entry name" value="WD40_repeat_dom_sf"/>
</dbReference>
<dbReference type="PANTHER" id="PTHR19854:SF1">
    <property type="entry name" value="GUANINE NUCLEOTIDE-BINDING PROTEIN SUBUNIT BETA-LIKE PROTEIN 1"/>
    <property type="match status" value="1"/>
</dbReference>
<evidence type="ECO:0000256" key="3">
    <source>
        <dbReference type="PROSITE-ProRule" id="PRU00221"/>
    </source>
</evidence>
<dbReference type="InterPro" id="IPR015943">
    <property type="entry name" value="WD40/YVTN_repeat-like_dom_sf"/>
</dbReference>
<name>A0AAV7LTW6_PLEWA</name>
<gene>
    <name evidence="4" type="ORF">NDU88_007116</name>
</gene>
<evidence type="ECO:0000256" key="2">
    <source>
        <dbReference type="ARBA" id="ARBA00022737"/>
    </source>
</evidence>
<dbReference type="PROSITE" id="PS50294">
    <property type="entry name" value="WD_REPEATS_REGION"/>
    <property type="match status" value="1"/>
</dbReference>
<proteinExistence type="predicted"/>
<dbReference type="EMBL" id="JANPWB010000015">
    <property type="protein sequence ID" value="KAJ1094030.1"/>
    <property type="molecule type" value="Genomic_DNA"/>
</dbReference>
<organism evidence="4 5">
    <name type="scientific">Pleurodeles waltl</name>
    <name type="common">Iberian ribbed newt</name>
    <dbReference type="NCBI Taxonomy" id="8319"/>
    <lineage>
        <taxon>Eukaryota</taxon>
        <taxon>Metazoa</taxon>
        <taxon>Chordata</taxon>
        <taxon>Craniata</taxon>
        <taxon>Vertebrata</taxon>
        <taxon>Euteleostomi</taxon>
        <taxon>Amphibia</taxon>
        <taxon>Batrachia</taxon>
        <taxon>Caudata</taxon>
        <taxon>Salamandroidea</taxon>
        <taxon>Salamandridae</taxon>
        <taxon>Pleurodelinae</taxon>
        <taxon>Pleurodeles</taxon>
    </lineage>
</organism>
<dbReference type="Gene3D" id="2.130.10.10">
    <property type="entry name" value="YVTN repeat-like/Quinoprotein amine dehydrogenase"/>
    <property type="match status" value="2"/>
</dbReference>
<dbReference type="SMART" id="SM00320">
    <property type="entry name" value="WD40"/>
    <property type="match status" value="6"/>
</dbReference>
<dbReference type="InterPro" id="IPR001680">
    <property type="entry name" value="WD40_rpt"/>
</dbReference>
<keyword evidence="1 3" id="KW-0853">WD repeat</keyword>
<protein>
    <recommendedName>
        <fullName evidence="6">Guanine nucleotide-binding protein subunit beta-like protein 1</fullName>
    </recommendedName>
</protein>
<feature type="repeat" description="WD" evidence="3">
    <location>
        <begin position="287"/>
        <end position="328"/>
    </location>
</feature>
<evidence type="ECO:0000256" key="1">
    <source>
        <dbReference type="ARBA" id="ARBA00022574"/>
    </source>
</evidence>
<dbReference type="Proteomes" id="UP001066276">
    <property type="component" value="Chromosome 11"/>
</dbReference>
<dbReference type="PROSITE" id="PS50082">
    <property type="entry name" value="WD_REPEATS_2"/>
    <property type="match status" value="2"/>
</dbReference>
<keyword evidence="2" id="KW-0677">Repeat</keyword>
<evidence type="ECO:0000313" key="4">
    <source>
        <dbReference type="EMBL" id="KAJ1094030.1"/>
    </source>
</evidence>
<feature type="repeat" description="WD" evidence="3">
    <location>
        <begin position="200"/>
        <end position="241"/>
    </location>
</feature>
<keyword evidence="5" id="KW-1185">Reference proteome</keyword>
<dbReference type="PANTHER" id="PTHR19854">
    <property type="entry name" value="TRANSDUCIN BETA-LIKE 3"/>
    <property type="match status" value="1"/>
</dbReference>
<dbReference type="SUPFAM" id="SSF50978">
    <property type="entry name" value="WD40 repeat-like"/>
    <property type="match status" value="1"/>
</dbReference>
<comment type="caution">
    <text evidence="4">The sequence shown here is derived from an EMBL/GenBank/DDBJ whole genome shotgun (WGS) entry which is preliminary data.</text>
</comment>
<dbReference type="AlphaFoldDB" id="A0AAV7LTW6"/>
<evidence type="ECO:0008006" key="6">
    <source>
        <dbReference type="Google" id="ProtNLM"/>
    </source>
</evidence>
<sequence length="328" mass="36578">MALLPPDPKFILRGARAEINSLQFFCGNQEQGPPILFSGASNGLIHVWNLKIRRADTVLDGHDGKSVYWVQTLRGRESLLSQGRDLQICTWDLAEGRNTVTDSLFTESVGFCKCSLLRMSQDRWLLAVAGRETSEVQVREMPSQKLVCTLTPESEARMGMPMCLRLWQPPSGSSPLLLVGYEDGSLALWSIAEKRPLSRLPCHQDPVMCLDFDPERARGVSGSSDKAPSAWRLDAQQRLQVYKSLTLTNPGVADVAIRQDGRILATGGWDHRLRIFGWKSLKPLAVLDYHTATVHCVTFSDHDTPSDRLMAAGSKDQRISLWSLYNEA</sequence>
<dbReference type="Pfam" id="PF00400">
    <property type="entry name" value="WD40"/>
    <property type="match status" value="3"/>
</dbReference>